<dbReference type="RefSeq" id="WP_057648129.1">
    <property type="nucleotide sequence ID" value="NZ_LLXU01000107.1"/>
</dbReference>
<dbReference type="Proteomes" id="UP000051802">
    <property type="component" value="Unassembled WGS sequence"/>
</dbReference>
<comment type="caution">
    <text evidence="1">The sequence shown here is derived from an EMBL/GenBank/DDBJ whole genome shotgun (WGS) entry which is preliminary data.</text>
</comment>
<evidence type="ECO:0000313" key="2">
    <source>
        <dbReference type="Proteomes" id="UP000051802"/>
    </source>
</evidence>
<organism evidence="1 2">
    <name type="scientific">Stenotrophomonas panacihumi</name>
    <dbReference type="NCBI Taxonomy" id="676599"/>
    <lineage>
        <taxon>Bacteria</taxon>
        <taxon>Pseudomonadati</taxon>
        <taxon>Pseudomonadota</taxon>
        <taxon>Gammaproteobacteria</taxon>
        <taxon>Lysobacterales</taxon>
        <taxon>Lysobacteraceae</taxon>
        <taxon>Stenotrophomonas</taxon>
    </lineage>
</organism>
<reference evidence="1 2" key="1">
    <citation type="submission" date="2015-10" db="EMBL/GenBank/DDBJ databases">
        <title>Genome sequencing and analysis of members of genus Stenotrophomonas.</title>
        <authorList>
            <person name="Patil P.P."/>
            <person name="Midha S."/>
            <person name="Patil P.B."/>
        </authorList>
    </citation>
    <scope>NUCLEOTIDE SEQUENCE [LARGE SCALE GENOMIC DNA]</scope>
    <source>
        <strain evidence="1 2">JCM 16536</strain>
    </source>
</reference>
<name>A0A0R0AEI5_9GAMM</name>
<dbReference type="EMBL" id="LLXU01000107">
    <property type="protein sequence ID" value="KRG39352.1"/>
    <property type="molecule type" value="Genomic_DNA"/>
</dbReference>
<evidence type="ECO:0000313" key="1">
    <source>
        <dbReference type="EMBL" id="KRG39352.1"/>
    </source>
</evidence>
<accession>A0A0R0AEI5</accession>
<sequence length="409" mass="44539">MTGKVMVGAVLAVVALYGVLWVINARDQAPSAQVQAFHAELARRPALADADNAFVYLSGMGAANAGERELRKARSPAVRKLASACSQDAKACAEALPRADATLSQWLADEAGLLERYQSLIQHAGWREPDTANIALVLPPYQYALDGQQLLLLQAWQRARAGDAAAARALLEGDLSFWRRVLRDSDLLVSKAIAAAAIRRHFALGNLVLREQAIAPPAGWAVPFTVEERSLRRALAGELRLAENTSDSVLASLPPPETSLERVGNALQAPFFKRQATINLLAENYDALAAASEAPLAQLPQQLAQLRERDTGPGWRWVYNPTGHALVRVGNFPQNYGDYVYKSADLEGLRRAALTTVRRESQAERQASICDHLLTNIRARDVLRCVSHALRARAQRCRPSLCGVPAKAI</sequence>
<protein>
    <submittedName>
        <fullName evidence="1">Uncharacterized protein</fullName>
    </submittedName>
</protein>
<dbReference type="OrthoDB" id="6252706at2"/>
<dbReference type="STRING" id="676599.ARC20_13780"/>
<dbReference type="AlphaFoldDB" id="A0A0R0AEI5"/>
<keyword evidence="2" id="KW-1185">Reference proteome</keyword>
<gene>
    <name evidence="1" type="ORF">ARC20_13780</name>
</gene>
<proteinExistence type="predicted"/>